<dbReference type="SUPFAM" id="SSF101447">
    <property type="entry name" value="Formin homology 2 domain (FH2 domain)"/>
    <property type="match status" value="1"/>
</dbReference>
<dbReference type="InterPro" id="IPR015425">
    <property type="entry name" value="FH2_Formin"/>
</dbReference>
<evidence type="ECO:0000256" key="2">
    <source>
        <dbReference type="SAM" id="Coils"/>
    </source>
</evidence>
<dbReference type="SMART" id="SM00498">
    <property type="entry name" value="FH2"/>
    <property type="match status" value="1"/>
</dbReference>
<dbReference type="SMART" id="SM01140">
    <property type="entry name" value="Drf_GBD"/>
    <property type="match status" value="1"/>
</dbReference>
<evidence type="ECO:0000259" key="3">
    <source>
        <dbReference type="PROSITE" id="PS51231"/>
    </source>
</evidence>
<evidence type="ECO:0000259" key="4">
    <source>
        <dbReference type="PROSITE" id="PS51232"/>
    </source>
</evidence>
<dbReference type="PROSITE" id="PS51232">
    <property type="entry name" value="GBD_FH3"/>
    <property type="match status" value="1"/>
</dbReference>
<dbReference type="PANTHER" id="PTHR45857">
    <property type="entry name" value="FORMIN-LIKE PROTEIN"/>
    <property type="match status" value="1"/>
</dbReference>
<dbReference type="AlphaFoldDB" id="A0A8C4ELW3"/>
<dbReference type="GO" id="GO:0016477">
    <property type="term" value="P:cell migration"/>
    <property type="evidence" value="ECO:0007669"/>
    <property type="project" value="TreeGrafter"/>
</dbReference>
<organism evidence="6 7">
    <name type="scientific">Dicentrarchus labrax</name>
    <name type="common">European seabass</name>
    <name type="synonym">Morone labrax</name>
    <dbReference type="NCBI Taxonomy" id="13489"/>
    <lineage>
        <taxon>Eukaryota</taxon>
        <taxon>Metazoa</taxon>
        <taxon>Chordata</taxon>
        <taxon>Craniata</taxon>
        <taxon>Vertebrata</taxon>
        <taxon>Euteleostomi</taxon>
        <taxon>Actinopterygii</taxon>
        <taxon>Neopterygii</taxon>
        <taxon>Teleostei</taxon>
        <taxon>Neoteleostei</taxon>
        <taxon>Acanthomorphata</taxon>
        <taxon>Eupercaria</taxon>
        <taxon>Moronidae</taxon>
        <taxon>Dicentrarchus</taxon>
    </lineage>
</organism>
<dbReference type="SMART" id="SM01139">
    <property type="entry name" value="Drf_FH3"/>
    <property type="match status" value="1"/>
</dbReference>
<evidence type="ECO:0000313" key="6">
    <source>
        <dbReference type="Ensembl" id="ENSDLAP00005020777.2"/>
    </source>
</evidence>
<dbReference type="GeneTree" id="ENSGT00940000159962"/>
<keyword evidence="2" id="KW-0175">Coiled coil</keyword>
<evidence type="ECO:0000313" key="7">
    <source>
        <dbReference type="Proteomes" id="UP000694389"/>
    </source>
</evidence>
<gene>
    <name evidence="6" type="primary">fmnl3</name>
</gene>
<dbReference type="Ensembl" id="ENSDLAT00005022269.2">
    <property type="protein sequence ID" value="ENSDLAP00005020777.2"/>
    <property type="gene ID" value="ENSDLAG00005009153.2"/>
</dbReference>
<dbReference type="InterPro" id="IPR014768">
    <property type="entry name" value="GBD/FH3_dom"/>
</dbReference>
<comment type="similarity">
    <text evidence="1">Belongs to the formin homology family.</text>
</comment>
<dbReference type="Proteomes" id="UP000694389">
    <property type="component" value="Unassembled WGS sequence"/>
</dbReference>
<feature type="domain" description="GBD/FH3" evidence="4">
    <location>
        <begin position="1"/>
        <end position="367"/>
    </location>
</feature>
<dbReference type="PROSITE" id="PS51231">
    <property type="entry name" value="DAD"/>
    <property type="match status" value="1"/>
</dbReference>
<dbReference type="InterPro" id="IPR010473">
    <property type="entry name" value="GTPase-bd"/>
</dbReference>
<evidence type="ECO:0000259" key="5">
    <source>
        <dbReference type="PROSITE" id="PS51444"/>
    </source>
</evidence>
<dbReference type="GO" id="GO:0005829">
    <property type="term" value="C:cytosol"/>
    <property type="evidence" value="ECO:0007669"/>
    <property type="project" value="TreeGrafter"/>
</dbReference>
<dbReference type="GO" id="GO:0051015">
    <property type="term" value="F:actin filament binding"/>
    <property type="evidence" value="ECO:0007669"/>
    <property type="project" value="TreeGrafter"/>
</dbReference>
<feature type="coiled-coil region" evidence="2">
    <location>
        <begin position="296"/>
        <end position="323"/>
    </location>
</feature>
<dbReference type="PANTHER" id="PTHR45857:SF3">
    <property type="entry name" value="FORMIN-LIKE PROTEIN 3"/>
    <property type="match status" value="1"/>
</dbReference>
<dbReference type="Pfam" id="PF02181">
    <property type="entry name" value="FH2"/>
    <property type="match status" value="1"/>
</dbReference>
<dbReference type="InterPro" id="IPR010472">
    <property type="entry name" value="FH3_dom"/>
</dbReference>
<dbReference type="GO" id="GO:0031267">
    <property type="term" value="F:small GTPase binding"/>
    <property type="evidence" value="ECO:0007669"/>
    <property type="project" value="InterPro"/>
</dbReference>
<dbReference type="Pfam" id="PF06371">
    <property type="entry name" value="Drf_GBD"/>
    <property type="match status" value="1"/>
</dbReference>
<reference evidence="6" key="2">
    <citation type="submission" date="2025-09" db="UniProtKB">
        <authorList>
            <consortium name="Ensembl"/>
        </authorList>
    </citation>
    <scope>IDENTIFICATION</scope>
</reference>
<keyword evidence="7" id="KW-1185">Reference proteome</keyword>
<dbReference type="FunFam" id="1.25.10.10:FF:000024">
    <property type="entry name" value="Formin-like 1, isoform CRA_c"/>
    <property type="match status" value="1"/>
</dbReference>
<sequence>MNLPPDKARLLRQYDNEKKWDLICDQERFQVKNPPHTYIQKLRGYLDPGVTRKKFRRRVQESTKVLRELEISLRTNHIGWVREFLNDENRGLDVLVEYLSFAQCAVIYGTVSNSKTIKNSRLVSQKDDVHVCIMCLRAIMNYQYGFNMVMSHAHAVNEIALSLNNKNSRTKALVLELLAAVCLVRGGHEIILSAFDNFKEVCKEKHRFERLMDYFRCEEGNIDYMVACMQFINIVVHSVEDMNFRVHLQYEFTKLGLDDYLEKCKHTESDKLSVQIQAYLDNVFDVGGLLEDAETKNAALEKVEELEEHLSHVTEKLLEVENETMMKVADLEKVLIQKDKDLQVIRETFESTNTQVNTLRRVIKEKDAAFQRHFNIERRLLELEQQGTIRLHKKPDGDIAIEPLGVGGPNAPVPPPPPPLAPPLPDASPSVILSLGLSAIRIKKPIKTKFRLPVFNWTALKPNQINGTVFNEIDDERVLEELDLEKFEELFKTRAQGPIVDITCTKSKVAQKAVNKVTLLDANRSKNLAITLRKANKTTEEICKAIEKFDLKALPVDFVECLMRFLPTESEVKVMRQYERERRPLDQLAEEDRFMLFFSKIERLTQRMNIITFVGNFTDNVGMLTPQLNAIIAASGSVKSSPKLKKMLEIILALGNYMNSSKRGCVYGFKLQSLDLLLDTKSTDRKMTLLHYIALIVKEKYPELANFHNELHFVDKAAAVSLENVLLDVRELGKGMDLIRRECSLHDHSVLKGFIQGSDSQLDKLQKDAKTAEEAFNNVVNYFGESAKTTPPSVFFPVFVRFIKAYKDAVEQNEQRKKQEQAMREKLLAQEAKQHDPKVQSQHQQQELIAELRKRQAKDHRPVYEGKDGTIEDIITVLKSVPFTARTAKRGSRFFCEANLCDDANC</sequence>
<name>A0A8C4ELW3_DICLA</name>
<protein>
    <submittedName>
        <fullName evidence="6">Formin-like 3</fullName>
    </submittedName>
</protein>
<feature type="domain" description="FH2" evidence="5">
    <location>
        <begin position="442"/>
        <end position="832"/>
    </location>
</feature>
<feature type="domain" description="DAD" evidence="3">
    <location>
        <begin position="859"/>
        <end position="896"/>
    </location>
</feature>
<dbReference type="InterPro" id="IPR042201">
    <property type="entry name" value="FH2_Formin_sf"/>
</dbReference>
<dbReference type="InterPro" id="IPR043592">
    <property type="entry name" value="FMNL_animal"/>
</dbReference>
<dbReference type="Pfam" id="PF06367">
    <property type="entry name" value="Drf_FH3"/>
    <property type="match status" value="1"/>
</dbReference>
<accession>A0A8C4ELW3</accession>
<dbReference type="GO" id="GO:0008360">
    <property type="term" value="P:regulation of cell shape"/>
    <property type="evidence" value="ECO:0007669"/>
    <property type="project" value="TreeGrafter"/>
</dbReference>
<dbReference type="InterPro" id="IPR011989">
    <property type="entry name" value="ARM-like"/>
</dbReference>
<feature type="coiled-coil region" evidence="2">
    <location>
        <begin position="803"/>
        <end position="830"/>
    </location>
</feature>
<dbReference type="InterPro" id="IPR016024">
    <property type="entry name" value="ARM-type_fold"/>
</dbReference>
<dbReference type="PROSITE" id="PS51444">
    <property type="entry name" value="FH2"/>
    <property type="match status" value="1"/>
</dbReference>
<dbReference type="Gene3D" id="1.25.10.10">
    <property type="entry name" value="Leucine-rich Repeat Variant"/>
    <property type="match status" value="1"/>
</dbReference>
<dbReference type="GO" id="GO:0030866">
    <property type="term" value="P:cortical actin cytoskeleton organization"/>
    <property type="evidence" value="ECO:0007669"/>
    <property type="project" value="TreeGrafter"/>
</dbReference>
<proteinExistence type="inferred from homology"/>
<dbReference type="Gene3D" id="1.20.58.2220">
    <property type="entry name" value="Formin, FH2 domain"/>
    <property type="match status" value="1"/>
</dbReference>
<reference evidence="6" key="1">
    <citation type="submission" date="2025-08" db="UniProtKB">
        <authorList>
            <consortium name="Ensembl"/>
        </authorList>
    </citation>
    <scope>IDENTIFICATION</scope>
</reference>
<dbReference type="InterPro" id="IPR014767">
    <property type="entry name" value="DAD_dom"/>
</dbReference>
<evidence type="ECO:0000256" key="1">
    <source>
        <dbReference type="ARBA" id="ARBA00023449"/>
    </source>
</evidence>
<dbReference type="FunFam" id="1.20.58.2220:FF:000001">
    <property type="entry name" value="Formin-like 1, isoform CRA_c"/>
    <property type="match status" value="1"/>
</dbReference>
<dbReference type="SUPFAM" id="SSF48371">
    <property type="entry name" value="ARM repeat"/>
    <property type="match status" value="1"/>
</dbReference>